<dbReference type="Proteomes" id="UP000799118">
    <property type="component" value="Unassembled WGS sequence"/>
</dbReference>
<dbReference type="SUPFAM" id="SSF56645">
    <property type="entry name" value="Acyl-CoA dehydrogenase NM domain-like"/>
    <property type="match status" value="1"/>
</dbReference>
<accession>A0A6A4HK62</accession>
<dbReference type="SUPFAM" id="SSF47203">
    <property type="entry name" value="Acyl-CoA dehydrogenase C-terminal domain-like"/>
    <property type="match status" value="1"/>
</dbReference>
<dbReference type="GO" id="GO:0033540">
    <property type="term" value="P:fatty acid beta-oxidation using acyl-CoA oxidase"/>
    <property type="evidence" value="ECO:0007669"/>
    <property type="project" value="TreeGrafter"/>
</dbReference>
<keyword evidence="3" id="KW-1185">Reference proteome</keyword>
<evidence type="ECO:0000259" key="1">
    <source>
        <dbReference type="Pfam" id="PF22924"/>
    </source>
</evidence>
<evidence type="ECO:0000313" key="2">
    <source>
        <dbReference type="EMBL" id="KAE9397911.1"/>
    </source>
</evidence>
<feature type="domain" description="Acyl-CoA oxidase C-alpha1" evidence="1">
    <location>
        <begin position="248"/>
        <end position="377"/>
    </location>
</feature>
<proteinExistence type="predicted"/>
<dbReference type="GO" id="GO:0005777">
    <property type="term" value="C:peroxisome"/>
    <property type="evidence" value="ECO:0007669"/>
    <property type="project" value="InterPro"/>
</dbReference>
<name>A0A6A4HK62_9AGAR</name>
<dbReference type="InterPro" id="IPR036250">
    <property type="entry name" value="AcylCo_DH-like_C"/>
</dbReference>
<dbReference type="OrthoDB" id="538336at2759"/>
<dbReference type="GO" id="GO:0071949">
    <property type="term" value="F:FAD binding"/>
    <property type="evidence" value="ECO:0007669"/>
    <property type="project" value="InterPro"/>
</dbReference>
<dbReference type="AlphaFoldDB" id="A0A6A4HK62"/>
<dbReference type="EMBL" id="ML769490">
    <property type="protein sequence ID" value="KAE9397911.1"/>
    <property type="molecule type" value="Genomic_DNA"/>
</dbReference>
<dbReference type="PANTHER" id="PTHR10909:SF382">
    <property type="entry name" value="ACYL-COENZYME A OXIDASE"/>
    <property type="match status" value="1"/>
</dbReference>
<dbReference type="InterPro" id="IPR012258">
    <property type="entry name" value="Acyl-CoA_oxidase"/>
</dbReference>
<organism evidence="2 3">
    <name type="scientific">Gymnopus androsaceus JB14</name>
    <dbReference type="NCBI Taxonomy" id="1447944"/>
    <lineage>
        <taxon>Eukaryota</taxon>
        <taxon>Fungi</taxon>
        <taxon>Dikarya</taxon>
        <taxon>Basidiomycota</taxon>
        <taxon>Agaricomycotina</taxon>
        <taxon>Agaricomycetes</taxon>
        <taxon>Agaricomycetidae</taxon>
        <taxon>Agaricales</taxon>
        <taxon>Marasmiineae</taxon>
        <taxon>Omphalotaceae</taxon>
        <taxon>Gymnopus</taxon>
    </lineage>
</organism>
<protein>
    <submittedName>
        <fullName evidence="2">Acyl-CoA dehydrogenase NM domain-like protein</fullName>
    </submittedName>
</protein>
<dbReference type="InterPro" id="IPR009100">
    <property type="entry name" value="AcylCoA_DH/oxidase_NM_dom_sf"/>
</dbReference>
<dbReference type="InterPro" id="IPR055060">
    <property type="entry name" value="ACOX_C_alpha1"/>
</dbReference>
<evidence type="ECO:0000313" key="3">
    <source>
        <dbReference type="Proteomes" id="UP000799118"/>
    </source>
</evidence>
<dbReference type="GO" id="GO:0005504">
    <property type="term" value="F:fatty acid binding"/>
    <property type="evidence" value="ECO:0007669"/>
    <property type="project" value="TreeGrafter"/>
</dbReference>
<gene>
    <name evidence="2" type="ORF">BT96DRAFT_822641</name>
</gene>
<dbReference type="GO" id="GO:0055088">
    <property type="term" value="P:lipid homeostasis"/>
    <property type="evidence" value="ECO:0007669"/>
    <property type="project" value="TreeGrafter"/>
</dbReference>
<dbReference type="InterPro" id="IPR046373">
    <property type="entry name" value="Acyl-CoA_Oxase/DH_mid-dom_sf"/>
</dbReference>
<dbReference type="PANTHER" id="PTHR10909">
    <property type="entry name" value="ELECTRON TRANSPORT OXIDOREDUCTASE"/>
    <property type="match status" value="1"/>
</dbReference>
<dbReference type="Gene3D" id="2.40.110.10">
    <property type="entry name" value="Butyryl-CoA Dehydrogenase, subunit A, domain 2"/>
    <property type="match status" value="1"/>
</dbReference>
<dbReference type="Gene3D" id="1.20.140.10">
    <property type="entry name" value="Butyryl-CoA Dehydrogenase, subunit A, domain 3"/>
    <property type="match status" value="1"/>
</dbReference>
<sequence length="551" mass="60266">MEVDLPFSKSVELSVERAKAIVKSYAFRTEDVLETSSAAFWKMHTDPIMHIDGAAATFATIQVNLAAGTVSAYVKEQPYLKKTMEQILQFEVLAHYCLTEVGHGLDAINLETVAVALPGGGFDLHTPTSSAAKMMPPTAPCGMPSIAIVFAKLKVDNMDRGIRPFVVPITDQSSNVMSGVKIKLLPQRGGSAPVNHSITYFDHVKLPQSALLGSMAPLPSTPDAARANFLAVIWRAATGALALGSMGISALQRAAYITGRYSQQRKIGPAPSSNSIIYFRTQHTPVLVALAQATVSKEFWKSSIDMFTDLSLDSRERHAYATVFKTTVIHHSQTANLELSERLGARGLFQFSDITSQYNVLRGIAIAEGDILGLCIRLVSELLLGRYSLKPSTNPSSLLARHETGLLLDFAQVLKRGGHHRGESFNRFILPHCEKIVRAIGHRMAYDAAVNAGVDERVTGLYLAAAIKQDSAWYILGAGLTLADQYRQEDEAIEVALPCLNDWLDATCVEPYVQVPILTAEHWQAFLDQLPLFQNSERPNPGNSDIFYARL</sequence>
<reference evidence="2" key="1">
    <citation type="journal article" date="2019" name="Environ. Microbiol.">
        <title>Fungal ecological strategies reflected in gene transcription - a case study of two litter decomposers.</title>
        <authorList>
            <person name="Barbi F."/>
            <person name="Kohler A."/>
            <person name="Barry K."/>
            <person name="Baskaran P."/>
            <person name="Daum C."/>
            <person name="Fauchery L."/>
            <person name="Ihrmark K."/>
            <person name="Kuo A."/>
            <person name="LaButti K."/>
            <person name="Lipzen A."/>
            <person name="Morin E."/>
            <person name="Grigoriev I.V."/>
            <person name="Henrissat B."/>
            <person name="Lindahl B."/>
            <person name="Martin F."/>
        </authorList>
    </citation>
    <scope>NUCLEOTIDE SEQUENCE</scope>
    <source>
        <strain evidence="2">JB14</strain>
    </source>
</reference>
<dbReference type="Pfam" id="PF22924">
    <property type="entry name" value="ACOX_C_alpha1"/>
    <property type="match status" value="1"/>
</dbReference>
<dbReference type="GO" id="GO:0003997">
    <property type="term" value="F:acyl-CoA oxidase activity"/>
    <property type="evidence" value="ECO:0007669"/>
    <property type="project" value="InterPro"/>
</dbReference>